<dbReference type="GO" id="GO:0016829">
    <property type="term" value="F:lyase activity"/>
    <property type="evidence" value="ECO:0007669"/>
    <property type="project" value="UniProtKB-KW"/>
</dbReference>
<dbReference type="EMBL" id="CP018258">
    <property type="protein sequence ID" value="APV45108.1"/>
    <property type="molecule type" value="Genomic_DNA"/>
</dbReference>
<keyword evidence="1" id="KW-0456">Lyase</keyword>
<keyword evidence="8" id="KW-0238">DNA-binding</keyword>
<accession>A0A1P8F9I5</accession>
<dbReference type="InterPro" id="IPR040523">
    <property type="entry name" value="AsnC_trans_reg2"/>
</dbReference>
<dbReference type="Gene3D" id="3.30.70.3460">
    <property type="match status" value="1"/>
</dbReference>
<feature type="domain" description="Siroheme decarboxylase AsnC-like ligand binding" evidence="6">
    <location>
        <begin position="230"/>
        <end position="315"/>
    </location>
</feature>
<name>A0A1P8F9I5_9CHLR</name>
<dbReference type="PANTHER" id="PTHR43413:SF1">
    <property type="entry name" value="SIROHEME DECARBOXYLASE NIRL SUBUNIT"/>
    <property type="match status" value="1"/>
</dbReference>
<dbReference type="SUPFAM" id="SSF46785">
    <property type="entry name" value="Winged helix' DNA-binding domain"/>
    <property type="match status" value="1"/>
</dbReference>
<feature type="domain" description="Siroheme decarboxylase AsnC-like ligand binding" evidence="6">
    <location>
        <begin position="66"/>
        <end position="145"/>
    </location>
</feature>
<reference evidence="9" key="1">
    <citation type="submission" date="2016-11" db="EMBL/GenBank/DDBJ databases">
        <title>Dehalogenimonas formicexedens sp. nov., a chlorinated alkane respiring bacterium isolated from contaminated groundwater.</title>
        <authorList>
            <person name="Key T.A."/>
            <person name="Bowman K.S."/>
            <person name="Lee I."/>
            <person name="Chun J."/>
            <person name="Albuquerque L."/>
            <person name="da Costa M.S."/>
            <person name="Rainey F.A."/>
            <person name="Moe W.M."/>
        </authorList>
    </citation>
    <scope>NUCLEOTIDE SEQUENCE [LARGE SCALE GENOMIC DNA]</scope>
    <source>
        <strain evidence="9">NSZ-14</strain>
    </source>
</reference>
<dbReference type="Gene3D" id="1.10.10.2890">
    <property type="match status" value="1"/>
</dbReference>
<dbReference type="Proteomes" id="UP000185934">
    <property type="component" value="Chromosome"/>
</dbReference>
<evidence type="ECO:0000256" key="2">
    <source>
        <dbReference type="ARBA" id="ARBA00023444"/>
    </source>
</evidence>
<dbReference type="STRING" id="1839801.Dform_01789"/>
<protein>
    <recommendedName>
        <fullName evidence="4">siroheme decarboxylase</fullName>
        <ecNumber evidence="4">4.1.1.111</ecNumber>
    </recommendedName>
</protein>
<evidence type="ECO:0000256" key="5">
    <source>
        <dbReference type="ARBA" id="ARBA00048470"/>
    </source>
</evidence>
<proteinExistence type="inferred from homology"/>
<evidence type="ECO:0000313" key="8">
    <source>
        <dbReference type="EMBL" id="APV45108.1"/>
    </source>
</evidence>
<dbReference type="InterPro" id="IPR036390">
    <property type="entry name" value="WH_DNA-bd_sf"/>
</dbReference>
<keyword evidence="9" id="KW-1185">Reference proteome</keyword>
<sequence>MISEIDMVEIRLLGLVQADFPLETRPFACLAEILGATESQIIGDISDLKARRLIREIGPVVCPQALGFQTTLVAMKVKAENLETAENSIANNPGISHAYIRENFFNLWVTLAVPVETDLDFAVQELGLACGADDAISLAAIKTYKLKALFGTAADTVSPDAPAVANRLALTGLERRVINAIQRDLPVEPEPFNAMATEAGLETTELLAMVDALKSRGVIRRYGANINHRKAGYAANAMACWKVPADQLDEMGGTLASRREVSHCYSRRSDARWPYNLYAMIHAATKEECRGVADEVTASSDAGEPILLFSSREIKKSRNRYAANPLPKMENRV</sequence>
<evidence type="ECO:0000313" key="9">
    <source>
        <dbReference type="Proteomes" id="UP000185934"/>
    </source>
</evidence>
<feature type="domain" description="Siroheme decarboxylase NirL-like HTH" evidence="7">
    <location>
        <begin position="10"/>
        <end position="55"/>
    </location>
</feature>
<dbReference type="EC" id="4.1.1.111" evidence="4"/>
<feature type="domain" description="Siroheme decarboxylase NirL-like HTH" evidence="7">
    <location>
        <begin position="174"/>
        <end position="220"/>
    </location>
</feature>
<comment type="catalytic activity">
    <reaction evidence="5">
        <text>siroheme + 2 H(+) = 12,18-didecarboxysiroheme + 2 CO2</text>
        <dbReference type="Rhea" id="RHEA:19093"/>
        <dbReference type="ChEBI" id="CHEBI:15378"/>
        <dbReference type="ChEBI" id="CHEBI:16526"/>
        <dbReference type="ChEBI" id="CHEBI:60052"/>
        <dbReference type="ChEBI" id="CHEBI:140497"/>
        <dbReference type="EC" id="4.1.1.111"/>
    </reaction>
</comment>
<gene>
    <name evidence="8" type="ORF">Dform_01789</name>
</gene>
<evidence type="ECO:0000256" key="3">
    <source>
        <dbReference type="ARBA" id="ARBA00023457"/>
    </source>
</evidence>
<dbReference type="Pfam" id="PF17805">
    <property type="entry name" value="AsnC_trans_reg2"/>
    <property type="match status" value="2"/>
</dbReference>
<comment type="similarity">
    <text evidence="3">Belongs to the Ahb/Nir family.</text>
</comment>
<comment type="pathway">
    <text evidence="2">Porphyrin-containing compound metabolism.</text>
</comment>
<organism evidence="8 9">
    <name type="scientific">Dehalogenimonas formicexedens</name>
    <dbReference type="NCBI Taxonomy" id="1839801"/>
    <lineage>
        <taxon>Bacteria</taxon>
        <taxon>Bacillati</taxon>
        <taxon>Chloroflexota</taxon>
        <taxon>Dehalococcoidia</taxon>
        <taxon>Dehalococcoidales</taxon>
        <taxon>Dehalococcoidaceae</taxon>
        <taxon>Dehalogenimonas</taxon>
    </lineage>
</organism>
<dbReference type="InterPro" id="IPR050684">
    <property type="entry name" value="HTH-Siroheme_Decarb"/>
</dbReference>
<evidence type="ECO:0000259" key="7">
    <source>
        <dbReference type="Pfam" id="PF22451"/>
    </source>
</evidence>
<dbReference type="PANTHER" id="PTHR43413">
    <property type="entry name" value="TRANSCRIPTIONAL REGULATOR, ASNC FAMILY"/>
    <property type="match status" value="1"/>
</dbReference>
<dbReference type="InterPro" id="IPR053953">
    <property type="entry name" value="NirdL-like_HTH"/>
</dbReference>
<dbReference type="KEGG" id="dfo:Dform_01789"/>
<evidence type="ECO:0000256" key="4">
    <source>
        <dbReference type="ARBA" id="ARBA00023471"/>
    </source>
</evidence>
<dbReference type="GO" id="GO:0003677">
    <property type="term" value="F:DNA binding"/>
    <property type="evidence" value="ECO:0007669"/>
    <property type="project" value="UniProtKB-KW"/>
</dbReference>
<evidence type="ECO:0000259" key="6">
    <source>
        <dbReference type="Pfam" id="PF17805"/>
    </source>
</evidence>
<dbReference type="AlphaFoldDB" id="A0A1P8F9I5"/>
<evidence type="ECO:0000256" key="1">
    <source>
        <dbReference type="ARBA" id="ARBA00023239"/>
    </source>
</evidence>
<dbReference type="Pfam" id="PF22451">
    <property type="entry name" value="NirdL-like_HTH"/>
    <property type="match status" value="2"/>
</dbReference>